<keyword evidence="3" id="KW-0813">Transport</keyword>
<dbReference type="GO" id="GO:0016020">
    <property type="term" value="C:membrane"/>
    <property type="evidence" value="ECO:0007669"/>
    <property type="project" value="UniProtKB-SubCell"/>
</dbReference>
<comment type="similarity">
    <text evidence="2">Belongs to the major facilitator superfamily. Sugar transporter (TC 2.A.1.1) family.</text>
</comment>
<keyword evidence="4" id="KW-0762">Sugar transport</keyword>
<evidence type="ECO:0000259" key="9">
    <source>
        <dbReference type="PROSITE" id="PS50850"/>
    </source>
</evidence>
<protein>
    <recommendedName>
        <fullName evidence="9">Major facilitator superfamily (MFS) profile domain-containing protein</fullName>
    </recommendedName>
</protein>
<evidence type="ECO:0000256" key="7">
    <source>
        <dbReference type="ARBA" id="ARBA00023136"/>
    </source>
</evidence>
<dbReference type="EMBL" id="AM474030">
    <property type="protein sequence ID" value="CAN83661.1"/>
    <property type="molecule type" value="Genomic_DNA"/>
</dbReference>
<proteinExistence type="inferred from homology"/>
<accession>A5BWV0</accession>
<dbReference type="PANTHER" id="PTHR48021:SF21">
    <property type="entry name" value="SUGAR TRANSPORTER ERD6-LIKE 8"/>
    <property type="match status" value="1"/>
</dbReference>
<dbReference type="ExpressionAtlas" id="A5BWV0">
    <property type="expression patterns" value="baseline and differential"/>
</dbReference>
<feature type="transmembrane region" description="Helical" evidence="8">
    <location>
        <begin position="512"/>
        <end position="530"/>
    </location>
</feature>
<dbReference type="InterPro" id="IPR005828">
    <property type="entry name" value="MFS_sugar_transport-like"/>
</dbReference>
<dbReference type="InterPro" id="IPR036259">
    <property type="entry name" value="MFS_trans_sf"/>
</dbReference>
<feature type="transmembrane region" description="Helical" evidence="8">
    <location>
        <begin position="661"/>
        <end position="685"/>
    </location>
</feature>
<sequence length="771" mass="83017">MAAKQEVEKGNGNITEPLIVQEKQGEAQIKSNNGGLRMVLLSIFVAVCGSFEFGSCVGLCYFSAYKLLAMQAGFSAPAQYGIMNELGLSYSQYSVFGSILSIGAMIGAISSGWIADSIGRKGGSVSLDSGRFLLGYGIGILSYVIPVFIAEITPKNHRGTLATANQLFIVTGLFIAFVVGAFVTWRTLALTGILPCMVLLVGLFFIPESPRWLARAGYEREFKAELQKLRGVEADVSEEEAEIQEYMVTHQLLPKVGIMVLLDKQNVSSVIESLLNLGGILYSSLQVIVTAFGASLIDRLGRRPLLMAHQLAPNLVPILAVTGIMHIDKLVNRENGTDVSVLIQVHIGFYSVGLGPIPWLIMSEIFPLHVKAIAGSLVTLVNWFGAWAVSYTFNFLMNWSSHGTFFGYAFVCAAAIVFIIMVNRMMGRDSSNGGLITASLLDGEVRNEDGPISINDLEGGDAPPTGGGFTVVVVFSTLIAVCGSFIFGTAVGYSSPAESGIVDDLGLSTAEYSIFGSILTIGGMIGAVMSGKIADLIGRRGVPVYIAEITPKNLRGRFSGLNMAKVGREKEFEASLQHLRGKDTDISFEASDIKDYTRYLEGLSETRIIDIFQRKYAYCLTVGVGLMIVQEFGGLNGFAFYTSSILDSAGKSRVPEDASCFLSKVGTMAYGLVQIPATILGVFLFDKIGRRPVLLVSAAGTCLGCFLTGLAFFLQVFSSSFVFGMGGIPWIIMSEVHDEKTMADTFVILQAIPPLVPIKEKQGWVNQILIL</sequence>
<evidence type="ECO:0000256" key="8">
    <source>
        <dbReference type="SAM" id="Phobius"/>
    </source>
</evidence>
<feature type="transmembrane region" description="Helical" evidence="8">
    <location>
        <begin position="469"/>
        <end position="492"/>
    </location>
</feature>
<feature type="transmembrane region" description="Helical" evidence="8">
    <location>
        <begin position="93"/>
        <end position="114"/>
    </location>
</feature>
<dbReference type="InterPro" id="IPR050549">
    <property type="entry name" value="MFS_Trehalose_Transporter"/>
</dbReference>
<feature type="transmembrane region" description="Helical" evidence="8">
    <location>
        <begin position="188"/>
        <end position="206"/>
    </location>
</feature>
<dbReference type="InterPro" id="IPR003663">
    <property type="entry name" value="Sugar/inositol_transpt"/>
</dbReference>
<feature type="domain" description="Major facilitator superfamily (MFS) profile" evidence="9">
    <location>
        <begin position="1"/>
        <end position="427"/>
    </location>
</feature>
<organism evidence="10">
    <name type="scientific">Vitis vinifera</name>
    <name type="common">Grape</name>
    <dbReference type="NCBI Taxonomy" id="29760"/>
    <lineage>
        <taxon>Eukaryota</taxon>
        <taxon>Viridiplantae</taxon>
        <taxon>Streptophyta</taxon>
        <taxon>Embryophyta</taxon>
        <taxon>Tracheophyta</taxon>
        <taxon>Spermatophyta</taxon>
        <taxon>Magnoliopsida</taxon>
        <taxon>eudicotyledons</taxon>
        <taxon>Gunneridae</taxon>
        <taxon>Pentapetalae</taxon>
        <taxon>rosids</taxon>
        <taxon>Vitales</taxon>
        <taxon>Vitaceae</taxon>
        <taxon>Viteae</taxon>
        <taxon>Vitis</taxon>
    </lineage>
</organism>
<feature type="transmembrane region" description="Helical" evidence="8">
    <location>
        <begin position="341"/>
        <end position="361"/>
    </location>
</feature>
<evidence type="ECO:0000256" key="3">
    <source>
        <dbReference type="ARBA" id="ARBA00022448"/>
    </source>
</evidence>
<name>A5BWV0_VITVI</name>
<dbReference type="PROSITE" id="PS00216">
    <property type="entry name" value="SUGAR_TRANSPORT_1"/>
    <property type="match status" value="1"/>
</dbReference>
<feature type="transmembrane region" description="Helical" evidence="8">
    <location>
        <begin position="373"/>
        <end position="393"/>
    </location>
</feature>
<dbReference type="PANTHER" id="PTHR48021">
    <property type="match status" value="1"/>
</dbReference>
<feature type="transmembrane region" description="Helical" evidence="8">
    <location>
        <begin position="405"/>
        <end position="422"/>
    </location>
</feature>
<dbReference type="Pfam" id="PF00083">
    <property type="entry name" value="Sugar_tr"/>
    <property type="match status" value="3"/>
</dbReference>
<dbReference type="GO" id="GO:0022857">
    <property type="term" value="F:transmembrane transporter activity"/>
    <property type="evidence" value="ECO:0007669"/>
    <property type="project" value="InterPro"/>
</dbReference>
<evidence type="ECO:0000256" key="1">
    <source>
        <dbReference type="ARBA" id="ARBA00004141"/>
    </source>
</evidence>
<comment type="subcellular location">
    <subcellularLocation>
        <location evidence="1">Membrane</location>
        <topology evidence="1">Multi-pass membrane protein</topology>
    </subcellularLocation>
</comment>
<gene>
    <name evidence="10" type="ORF">VITISV_037729</name>
</gene>
<dbReference type="InterPro" id="IPR005829">
    <property type="entry name" value="Sugar_transporter_CS"/>
</dbReference>
<feature type="transmembrane region" description="Helical" evidence="8">
    <location>
        <begin position="164"/>
        <end position="182"/>
    </location>
</feature>
<dbReference type="AlphaFoldDB" id="A5BWV0"/>
<evidence type="ECO:0000256" key="4">
    <source>
        <dbReference type="ARBA" id="ARBA00022597"/>
    </source>
</evidence>
<feature type="transmembrane region" description="Helical" evidence="8">
    <location>
        <begin position="39"/>
        <end position="62"/>
    </location>
</feature>
<evidence type="ECO:0000256" key="6">
    <source>
        <dbReference type="ARBA" id="ARBA00022989"/>
    </source>
</evidence>
<dbReference type="SUPFAM" id="SSF103473">
    <property type="entry name" value="MFS general substrate transporter"/>
    <property type="match status" value="3"/>
</dbReference>
<keyword evidence="6 8" id="KW-1133">Transmembrane helix</keyword>
<dbReference type="InterPro" id="IPR020846">
    <property type="entry name" value="MFS_dom"/>
</dbReference>
<feature type="transmembrane region" description="Helical" evidence="8">
    <location>
        <begin position="616"/>
        <end position="641"/>
    </location>
</feature>
<feature type="transmembrane region" description="Helical" evidence="8">
    <location>
        <begin position="134"/>
        <end position="152"/>
    </location>
</feature>
<reference evidence="10" key="1">
    <citation type="journal article" date="2007" name="PLoS ONE">
        <title>The first genome sequence of an elite grapevine cultivar (Pinot noir Vitis vinifera L.): coping with a highly heterozygous genome.</title>
        <authorList>
            <person name="Velasco R."/>
            <person name="Zharkikh A."/>
            <person name="Troggio M."/>
            <person name="Cartwright D.A."/>
            <person name="Cestaro A."/>
            <person name="Pruss D."/>
            <person name="Pindo M."/>
            <person name="FitzGerald L.M."/>
            <person name="Vezzulli S."/>
            <person name="Reid J."/>
            <person name="Malacarne G."/>
            <person name="Iliev D."/>
            <person name="Coppola G."/>
            <person name="Wardell B."/>
            <person name="Micheletti D."/>
            <person name="Macalma T."/>
            <person name="Facci M."/>
            <person name="Mitchell J.T."/>
            <person name="Perazzolli M."/>
            <person name="Eldredge G."/>
            <person name="Gatto P."/>
            <person name="Oyzerski R."/>
            <person name="Moretto M."/>
            <person name="Gutin N."/>
            <person name="Stefanini M."/>
            <person name="Chen Y."/>
            <person name="Segala C."/>
            <person name="Davenport C."/>
            <person name="Dematte L."/>
            <person name="Mraz A."/>
            <person name="Battilana J."/>
            <person name="Stormo K."/>
            <person name="Costa F."/>
            <person name="Tao Q."/>
            <person name="Si-Ammour A."/>
            <person name="Harkins T."/>
            <person name="Lackey A."/>
            <person name="Perbost C."/>
            <person name="Taillon B."/>
            <person name="Stella A."/>
            <person name="Solovyev V."/>
            <person name="Fawcett J.A."/>
            <person name="Sterck L."/>
            <person name="Vandepoele K."/>
            <person name="Grando S.M."/>
            <person name="Toppo S."/>
            <person name="Moser C."/>
            <person name="Lanchbury J."/>
            <person name="Bogden R."/>
            <person name="Skolnick M."/>
            <person name="Sgaramella V."/>
            <person name="Bhatnagar S.K."/>
            <person name="Fontana P."/>
            <person name="Gutin A."/>
            <person name="Van de Peer Y."/>
            <person name="Salamini F."/>
            <person name="Viola R."/>
        </authorList>
    </citation>
    <scope>NUCLEOTIDE SEQUENCE</scope>
</reference>
<keyword evidence="7 8" id="KW-0472">Membrane</keyword>
<evidence type="ECO:0000256" key="2">
    <source>
        <dbReference type="ARBA" id="ARBA00010992"/>
    </source>
</evidence>
<evidence type="ECO:0000313" key="10">
    <source>
        <dbReference type="EMBL" id="CAN83661.1"/>
    </source>
</evidence>
<evidence type="ECO:0000256" key="5">
    <source>
        <dbReference type="ARBA" id="ARBA00022692"/>
    </source>
</evidence>
<dbReference type="PROSITE" id="PS50850">
    <property type="entry name" value="MFS"/>
    <property type="match status" value="1"/>
</dbReference>
<dbReference type="PRINTS" id="PR00171">
    <property type="entry name" value="SUGRTRNSPORT"/>
</dbReference>
<keyword evidence="5 8" id="KW-0812">Transmembrane</keyword>
<feature type="transmembrane region" description="Helical" evidence="8">
    <location>
        <begin position="692"/>
        <end position="717"/>
    </location>
</feature>
<dbReference type="Gene3D" id="1.20.1250.20">
    <property type="entry name" value="MFS general substrate transporter like domains"/>
    <property type="match status" value="4"/>
</dbReference>